<dbReference type="GO" id="GO:0006635">
    <property type="term" value="P:fatty acid beta-oxidation"/>
    <property type="evidence" value="ECO:0007669"/>
    <property type="project" value="TreeGrafter"/>
</dbReference>
<proteinExistence type="predicted"/>
<gene>
    <name evidence="2" type="ORF">DDW44_00420</name>
</gene>
<dbReference type="InterPro" id="IPR001753">
    <property type="entry name" value="Enoyl-CoA_hydra/iso"/>
</dbReference>
<dbReference type="InterPro" id="IPR029045">
    <property type="entry name" value="ClpP/crotonase-like_dom_sf"/>
</dbReference>
<protein>
    <submittedName>
        <fullName evidence="2">Enoyl-CoA hydratase</fullName>
    </submittedName>
</protein>
<evidence type="ECO:0000313" key="3">
    <source>
        <dbReference type="Proteomes" id="UP000244900"/>
    </source>
</evidence>
<dbReference type="EMBL" id="CP029188">
    <property type="protein sequence ID" value="AWI27405.1"/>
    <property type="molecule type" value="Genomic_DNA"/>
</dbReference>
<reference evidence="2 3" key="1">
    <citation type="submission" date="2018-05" db="EMBL/GenBank/DDBJ databases">
        <title>Complete genome sequence of sponge-derived Streptomyces sp. HNM0039.</title>
        <authorList>
            <person name="Huang X."/>
            <person name="Zhou S."/>
        </authorList>
    </citation>
    <scope>NUCLEOTIDE SEQUENCE [LARGE SCALE GENOMIC DNA]</scope>
    <source>
        <strain evidence="2 3">HNM0039</strain>
    </source>
</reference>
<dbReference type="KEGG" id="stir:DDW44_00420"/>
<keyword evidence="3" id="KW-1185">Reference proteome</keyword>
<dbReference type="Pfam" id="PF00378">
    <property type="entry name" value="ECH_1"/>
    <property type="match status" value="1"/>
</dbReference>
<dbReference type="PANTHER" id="PTHR11941:SF75">
    <property type="entry name" value="ENOYL-COA HYDRATASE_ISOMERASE FAMILY PROTEIN"/>
    <property type="match status" value="1"/>
</dbReference>
<dbReference type="GO" id="GO:0004165">
    <property type="term" value="F:delta(3)-delta(2)-enoyl-CoA isomerase activity"/>
    <property type="evidence" value="ECO:0007669"/>
    <property type="project" value="TreeGrafter"/>
</dbReference>
<evidence type="ECO:0000256" key="1">
    <source>
        <dbReference type="ARBA" id="ARBA00023098"/>
    </source>
</evidence>
<dbReference type="OrthoDB" id="3567227at2"/>
<name>A0A2S1SLV6_9ACTN</name>
<evidence type="ECO:0000313" key="2">
    <source>
        <dbReference type="EMBL" id="AWI27405.1"/>
    </source>
</evidence>
<sequence>MPVLEQADDVTFILRLGDGENRFTPDWIAACNHALDRLEAVEAPRALITVADGTFWSTGLDLDWIGANPARLDELVIATHRLFARVLSLPVVTVAAIQGHAFAAGAMLALAHDFRVMREDRGFFCLPEVDLHLPFTPGMNALITARLPGAAAHEAMISGRRYGGEQAARVGLVTRATAQDAVLSSARDLADDMGRKDGRTLGAIKTRLFAQTLDALADDSLNTP</sequence>
<dbReference type="CDD" id="cd06558">
    <property type="entry name" value="crotonase-like"/>
    <property type="match status" value="1"/>
</dbReference>
<dbReference type="FunFam" id="3.90.226.10:FF:000049">
    <property type="entry name" value="Enoyl-CoA delta isomerase 3"/>
    <property type="match status" value="1"/>
</dbReference>
<organism evidence="2 3">
    <name type="scientific">Streptomyces tirandamycinicus</name>
    <dbReference type="NCBI Taxonomy" id="2174846"/>
    <lineage>
        <taxon>Bacteria</taxon>
        <taxon>Bacillati</taxon>
        <taxon>Actinomycetota</taxon>
        <taxon>Actinomycetes</taxon>
        <taxon>Kitasatosporales</taxon>
        <taxon>Streptomycetaceae</taxon>
        <taxon>Streptomyces</taxon>
    </lineage>
</organism>
<dbReference type="Proteomes" id="UP000244900">
    <property type="component" value="Chromosome"/>
</dbReference>
<keyword evidence="1" id="KW-0443">Lipid metabolism</keyword>
<dbReference type="PANTHER" id="PTHR11941">
    <property type="entry name" value="ENOYL-COA HYDRATASE-RELATED"/>
    <property type="match status" value="1"/>
</dbReference>
<dbReference type="AlphaFoldDB" id="A0A2S1SLV6"/>
<dbReference type="RefSeq" id="WP_017946947.1">
    <property type="nucleotide sequence ID" value="NZ_CP029188.1"/>
</dbReference>
<dbReference type="SUPFAM" id="SSF52096">
    <property type="entry name" value="ClpP/crotonase"/>
    <property type="match status" value="1"/>
</dbReference>
<dbReference type="Gene3D" id="3.90.226.10">
    <property type="entry name" value="2-enoyl-CoA Hydratase, Chain A, domain 1"/>
    <property type="match status" value="1"/>
</dbReference>
<accession>A0A2S1SLV6</accession>